<comment type="caution">
    <text evidence="2">The sequence shown here is derived from an EMBL/GenBank/DDBJ whole genome shotgun (WGS) entry which is preliminary data.</text>
</comment>
<dbReference type="Proteomes" id="UP000246077">
    <property type="component" value="Unassembled WGS sequence"/>
</dbReference>
<evidence type="ECO:0000313" key="2">
    <source>
        <dbReference type="EMBL" id="PWR20835.1"/>
    </source>
</evidence>
<dbReference type="EMBL" id="QGLF01000003">
    <property type="protein sequence ID" value="PWR20835.1"/>
    <property type="molecule type" value="Genomic_DNA"/>
</dbReference>
<keyword evidence="1" id="KW-0812">Transmembrane</keyword>
<keyword evidence="1" id="KW-1133">Transmembrane helix</keyword>
<keyword evidence="3" id="KW-1185">Reference proteome</keyword>
<organism evidence="2 3">
    <name type="scientific">Zavarzinia compransoris</name>
    <dbReference type="NCBI Taxonomy" id="1264899"/>
    <lineage>
        <taxon>Bacteria</taxon>
        <taxon>Pseudomonadati</taxon>
        <taxon>Pseudomonadota</taxon>
        <taxon>Alphaproteobacteria</taxon>
        <taxon>Rhodospirillales</taxon>
        <taxon>Zavarziniaceae</taxon>
        <taxon>Zavarzinia</taxon>
    </lineage>
</organism>
<evidence type="ECO:0000313" key="3">
    <source>
        <dbReference type="Proteomes" id="UP000246077"/>
    </source>
</evidence>
<feature type="transmembrane region" description="Helical" evidence="1">
    <location>
        <begin position="66"/>
        <end position="91"/>
    </location>
</feature>
<reference evidence="3" key="1">
    <citation type="submission" date="2018-05" db="EMBL/GenBank/DDBJ databases">
        <title>Zavarzinia sp. HR-AS.</title>
        <authorList>
            <person name="Lee Y."/>
            <person name="Jeon C.O."/>
        </authorList>
    </citation>
    <scope>NUCLEOTIDE SEQUENCE [LARGE SCALE GENOMIC DNA]</scope>
    <source>
        <strain evidence="3">DSM 1231</strain>
    </source>
</reference>
<name>A0A317E6Z3_9PROT</name>
<feature type="transmembrane region" description="Helical" evidence="1">
    <location>
        <begin position="35"/>
        <end position="54"/>
    </location>
</feature>
<accession>A0A317E6Z3</accession>
<gene>
    <name evidence="2" type="ORF">DKG75_12650</name>
</gene>
<proteinExistence type="predicted"/>
<sequence length="141" mass="14232">MTRFAFILEALGFALLAAAVAAGFAANNGDLESGLHWWLALVTGSAGLPIWLMVHSARGRVHLGMAVLAGVLTVLAAYGLGALVAGVLVAWDAGVPLTAMVGGVAGFAMFGLLLTGIVTLPLGALFAVAYGAACRLWRSPG</sequence>
<keyword evidence="1" id="KW-0472">Membrane</keyword>
<evidence type="ECO:0000256" key="1">
    <source>
        <dbReference type="SAM" id="Phobius"/>
    </source>
</evidence>
<feature type="transmembrane region" description="Helical" evidence="1">
    <location>
        <begin position="97"/>
        <end position="130"/>
    </location>
</feature>
<dbReference type="RefSeq" id="WP_109921479.1">
    <property type="nucleotide sequence ID" value="NZ_QGLF01000003.1"/>
</dbReference>
<protein>
    <submittedName>
        <fullName evidence="2">Uncharacterized protein</fullName>
    </submittedName>
</protein>
<dbReference type="AlphaFoldDB" id="A0A317E6Z3"/>